<keyword evidence="3" id="KW-1185">Reference proteome</keyword>
<reference evidence="2 3" key="1">
    <citation type="submission" date="2019-02" db="EMBL/GenBank/DDBJ databases">
        <title>Genome sequencing of the rare red list fungi Bondarzewia mesenterica.</title>
        <authorList>
            <person name="Buettner E."/>
            <person name="Kellner H."/>
        </authorList>
    </citation>
    <scope>NUCLEOTIDE SEQUENCE [LARGE SCALE GENOMIC DNA]</scope>
    <source>
        <strain evidence="2 3">DSM 108281</strain>
    </source>
</reference>
<dbReference type="OrthoDB" id="5946233at2759"/>
<feature type="region of interest" description="Disordered" evidence="1">
    <location>
        <begin position="1"/>
        <end position="22"/>
    </location>
</feature>
<proteinExistence type="predicted"/>
<evidence type="ECO:0000313" key="2">
    <source>
        <dbReference type="EMBL" id="THH04666.1"/>
    </source>
</evidence>
<dbReference type="EMBL" id="SGPL01001120">
    <property type="protein sequence ID" value="THH04666.1"/>
    <property type="molecule type" value="Genomic_DNA"/>
</dbReference>
<accession>A0A4S4L084</accession>
<name>A0A4S4L084_9AGAM</name>
<feature type="compositionally biased region" description="Polar residues" evidence="1">
    <location>
        <begin position="1"/>
        <end position="10"/>
    </location>
</feature>
<comment type="caution">
    <text evidence="2">The sequence shown here is derived from an EMBL/GenBank/DDBJ whole genome shotgun (WGS) entry which is preliminary data.</text>
</comment>
<evidence type="ECO:0000256" key="1">
    <source>
        <dbReference type="SAM" id="MobiDB-lite"/>
    </source>
</evidence>
<feature type="region of interest" description="Disordered" evidence="1">
    <location>
        <begin position="279"/>
        <end position="302"/>
    </location>
</feature>
<sequence length="302" mass="33872">MPLLTQSDLGTENHGVANGHTTLRHLHDPSLAASLQRKFLGGHRNIKPEIAWRQVCQRWAPGFEDLLDFGVNSGLYNPDDPLERMVFHHIFILWLQKELDKFRLHFNNSKPRYDRNKVLPHERPDNIFECLEDFGTVDFSVKVDPNHLSSVRNQFAPPDHFVFDLVPPEFFQLASQFEAEMGNPEVTEDNIWVIYSELVFYFHAVEGQDDLNVALSARSTEPAPPGGLGVDDDEFMPVLDLPPYRNGNQVIGVAVTAGDSGFEGEGTGSAYSDTENMNYSSDGSEEAGIIFTPGGSDNEDMY</sequence>
<dbReference type="AlphaFoldDB" id="A0A4S4L084"/>
<dbReference type="Proteomes" id="UP000310158">
    <property type="component" value="Unassembled WGS sequence"/>
</dbReference>
<gene>
    <name evidence="2" type="ORF">EW146_g10119</name>
</gene>
<organism evidence="2 3">
    <name type="scientific">Bondarzewia mesenterica</name>
    <dbReference type="NCBI Taxonomy" id="1095465"/>
    <lineage>
        <taxon>Eukaryota</taxon>
        <taxon>Fungi</taxon>
        <taxon>Dikarya</taxon>
        <taxon>Basidiomycota</taxon>
        <taxon>Agaricomycotina</taxon>
        <taxon>Agaricomycetes</taxon>
        <taxon>Russulales</taxon>
        <taxon>Bondarzewiaceae</taxon>
        <taxon>Bondarzewia</taxon>
    </lineage>
</organism>
<evidence type="ECO:0000313" key="3">
    <source>
        <dbReference type="Proteomes" id="UP000310158"/>
    </source>
</evidence>
<protein>
    <submittedName>
        <fullName evidence="2">Uncharacterized protein</fullName>
    </submittedName>
</protein>